<sequence>MASVNNQEFMAENHPQHPQHSQPVGHAASVTPEGSAAQVQETPLNVTPLQHEPYVPEDPLVVPQIPPGAPMKVVMAALVNTINCQGQLLREQTEHMRGQNEQLHDQSCRIQVAEHSRTTTRVSGRTHRRRSPTPENYHSKSRGIAGKCGGDNRPPPLSPIKGSPNSDDERHRGPLSRRIMDIPLPRGLEKPSSLDKYDGTDPEEHIQSVEVARDYRSVHGSIKSKLFPLTLMRGASTCSSQGPEESLRSYIKRFNIIAVEVDTSDKMKLYLLEVGLRKGTEFQKAVGIDEFFVRAHKYIQWEEKQKATQVRRPKNPDEAGPKSQFTHYTPLIARRDRILAEISSVDFKKAGIRFPKQLPAKPNVVSPKKETREDDKVVDVVYALSRPEDFLPRQDNSEKEALEYLSAHLDGSWENFPGAVVISRGGFNSVTLGFVKRKFDKLEKVCPIGEIKITEVKEGSIPLHSTERKSPEDHPITKSHCWVSTEQPPNHGDTWTWSSPSGEDKATKSVKVKFLVVDCPSLYNCIIGRPTLAELFAVSSTIHLKLKNYTKKKKGDGELPDVNSITSGDAVELDARTSKKEHKEEKKAKKDDLAIKENYRPIPDEEFEVVPLGEEPAKGIKIEADLIDLVKRQLKGCLKENAELFALSAAEMPEIDPEVACH</sequence>
<keyword evidence="3" id="KW-1185">Reference proteome</keyword>
<dbReference type="AlphaFoldDB" id="A0A2Z6P5Z5"/>
<evidence type="ECO:0000313" key="2">
    <source>
        <dbReference type="EMBL" id="GAU44580.1"/>
    </source>
</evidence>
<dbReference type="Proteomes" id="UP000242715">
    <property type="component" value="Unassembled WGS sequence"/>
</dbReference>
<feature type="region of interest" description="Disordered" evidence="1">
    <location>
        <begin position="573"/>
        <end position="592"/>
    </location>
</feature>
<feature type="region of interest" description="Disordered" evidence="1">
    <location>
        <begin position="1"/>
        <end position="39"/>
    </location>
</feature>
<feature type="region of interest" description="Disordered" evidence="1">
    <location>
        <begin position="481"/>
        <end position="504"/>
    </location>
</feature>
<feature type="compositionally biased region" description="Polar residues" evidence="1">
    <location>
        <begin position="482"/>
        <end position="501"/>
    </location>
</feature>
<evidence type="ECO:0000313" key="3">
    <source>
        <dbReference type="Proteomes" id="UP000242715"/>
    </source>
</evidence>
<dbReference type="EMBL" id="DF974056">
    <property type="protein sequence ID" value="GAU44580.1"/>
    <property type="molecule type" value="Genomic_DNA"/>
</dbReference>
<dbReference type="OrthoDB" id="903981at2759"/>
<reference evidence="3" key="1">
    <citation type="journal article" date="2017" name="Front. Plant Sci.">
        <title>Climate Clever Clovers: New Paradigm to Reduce the Environmental Footprint of Ruminants by Breeding Low Methanogenic Forages Utilizing Haplotype Variation.</title>
        <authorList>
            <person name="Kaur P."/>
            <person name="Appels R."/>
            <person name="Bayer P.E."/>
            <person name="Keeble-Gagnere G."/>
            <person name="Wang J."/>
            <person name="Hirakawa H."/>
            <person name="Shirasawa K."/>
            <person name="Vercoe P."/>
            <person name="Stefanova K."/>
            <person name="Durmic Z."/>
            <person name="Nichols P."/>
            <person name="Revell C."/>
            <person name="Isobe S.N."/>
            <person name="Edwards D."/>
            <person name="Erskine W."/>
        </authorList>
    </citation>
    <scope>NUCLEOTIDE SEQUENCE [LARGE SCALE GENOMIC DNA]</scope>
    <source>
        <strain evidence="3">cv. Daliak</strain>
    </source>
</reference>
<feature type="region of interest" description="Disordered" evidence="1">
    <location>
        <begin position="95"/>
        <end position="202"/>
    </location>
</feature>
<evidence type="ECO:0000256" key="1">
    <source>
        <dbReference type="SAM" id="MobiDB-lite"/>
    </source>
</evidence>
<proteinExistence type="predicted"/>
<organism evidence="2 3">
    <name type="scientific">Trifolium subterraneum</name>
    <name type="common">Subterranean clover</name>
    <dbReference type="NCBI Taxonomy" id="3900"/>
    <lineage>
        <taxon>Eukaryota</taxon>
        <taxon>Viridiplantae</taxon>
        <taxon>Streptophyta</taxon>
        <taxon>Embryophyta</taxon>
        <taxon>Tracheophyta</taxon>
        <taxon>Spermatophyta</taxon>
        <taxon>Magnoliopsida</taxon>
        <taxon>eudicotyledons</taxon>
        <taxon>Gunneridae</taxon>
        <taxon>Pentapetalae</taxon>
        <taxon>rosids</taxon>
        <taxon>fabids</taxon>
        <taxon>Fabales</taxon>
        <taxon>Fabaceae</taxon>
        <taxon>Papilionoideae</taxon>
        <taxon>50 kb inversion clade</taxon>
        <taxon>NPAAA clade</taxon>
        <taxon>Hologalegina</taxon>
        <taxon>IRL clade</taxon>
        <taxon>Trifolieae</taxon>
        <taxon>Trifolium</taxon>
    </lineage>
</organism>
<name>A0A2Z6P5Z5_TRISU</name>
<evidence type="ECO:0008006" key="4">
    <source>
        <dbReference type="Google" id="ProtNLM"/>
    </source>
</evidence>
<feature type="compositionally biased region" description="Basic and acidic residues" evidence="1">
    <location>
        <begin position="95"/>
        <end position="117"/>
    </location>
</feature>
<feature type="compositionally biased region" description="Basic and acidic residues" evidence="1">
    <location>
        <begin position="187"/>
        <end position="202"/>
    </location>
</feature>
<gene>
    <name evidence="2" type="ORF">TSUD_136270</name>
</gene>
<protein>
    <recommendedName>
        <fullName evidence="4">Retrotransposon gag domain-containing protein</fullName>
    </recommendedName>
</protein>
<accession>A0A2Z6P5Z5</accession>